<sequence>MPEFQWVAFAGLFVAVIIMLLVTQTKEAVAWPAWLVPVLVVVPFVAWTALAFVEEGPTAFWAAHTGSMWGMQIWYDRLLSVTVAFFLLQNRARAVGMKSEVWVLLVIFTGSIGLLSMLAQTLYYERKQRG</sequence>
<keyword evidence="1" id="KW-0812">Transmembrane</keyword>
<dbReference type="EMBL" id="SRLN01000004">
    <property type="protein sequence ID" value="KAB0243900.1"/>
    <property type="molecule type" value="Genomic_DNA"/>
</dbReference>
<reference evidence="3" key="1">
    <citation type="submission" date="2019-04" db="EMBL/GenBank/DDBJ databases">
        <title>Microviridin 1777: A Toxic Chymotrypsin Inhibitor Discovered by a Metabologenomic Approach.</title>
        <authorList>
            <person name="Sieber S."/>
            <person name="Grendelmeier S.M."/>
            <person name="Harris L.A."/>
            <person name="Mitchell D.A."/>
            <person name="Gademann K."/>
        </authorList>
    </citation>
    <scope>NUCLEOTIDE SEQUENCE [LARGE SCALE GENOMIC DNA]</scope>
    <source>
        <strain evidence="3">EAWAG127a</strain>
    </source>
</reference>
<evidence type="ECO:0000256" key="1">
    <source>
        <dbReference type="SAM" id="Phobius"/>
    </source>
</evidence>
<evidence type="ECO:0000313" key="2">
    <source>
        <dbReference type="EMBL" id="KAB0243900.1"/>
    </source>
</evidence>
<feature type="transmembrane region" description="Helical" evidence="1">
    <location>
        <begin position="6"/>
        <end position="22"/>
    </location>
</feature>
<keyword evidence="1" id="KW-1133">Transmembrane helix</keyword>
<protein>
    <submittedName>
        <fullName evidence="2">Uncharacterized protein</fullName>
    </submittedName>
</protein>
<comment type="caution">
    <text evidence="2">The sequence shown here is derived from an EMBL/GenBank/DDBJ whole genome shotgun (WGS) entry which is preliminary data.</text>
</comment>
<gene>
    <name evidence="2" type="ORF">EZJ55_00580</name>
</gene>
<name>A0A5J5M0P6_MICAE</name>
<feature type="transmembrane region" description="Helical" evidence="1">
    <location>
        <begin position="73"/>
        <end position="89"/>
    </location>
</feature>
<dbReference type="AlphaFoldDB" id="A0A5J5M0P6"/>
<organism evidence="2 3">
    <name type="scientific">Microcystis aeruginosa EAWAG127a</name>
    <dbReference type="NCBI Taxonomy" id="2529855"/>
    <lineage>
        <taxon>Bacteria</taxon>
        <taxon>Bacillati</taxon>
        <taxon>Cyanobacteriota</taxon>
        <taxon>Cyanophyceae</taxon>
        <taxon>Oscillatoriophycideae</taxon>
        <taxon>Chroococcales</taxon>
        <taxon>Microcystaceae</taxon>
        <taxon>Microcystis</taxon>
    </lineage>
</organism>
<feature type="transmembrane region" description="Helical" evidence="1">
    <location>
        <begin position="34"/>
        <end position="53"/>
    </location>
</feature>
<accession>A0A5J5M0P6</accession>
<proteinExistence type="predicted"/>
<dbReference type="Proteomes" id="UP000325636">
    <property type="component" value="Unassembled WGS sequence"/>
</dbReference>
<keyword evidence="1" id="KW-0472">Membrane</keyword>
<evidence type="ECO:0000313" key="3">
    <source>
        <dbReference type="Proteomes" id="UP000325636"/>
    </source>
</evidence>
<feature type="transmembrane region" description="Helical" evidence="1">
    <location>
        <begin position="101"/>
        <end position="124"/>
    </location>
</feature>